<keyword evidence="2" id="KW-0540">Nuclease</keyword>
<dbReference type="Pfam" id="PF04231">
    <property type="entry name" value="Endonuclease_1"/>
    <property type="match status" value="1"/>
</dbReference>
<dbReference type="RefSeq" id="WP_303686766.1">
    <property type="nucleotide sequence ID" value="NZ_CAJXYO010000033.1"/>
</dbReference>
<reference evidence="7" key="1">
    <citation type="journal article" date="2017" name="Proc. Natl. Acad. Sci. U.S.A.">
        <title>Simulation of Deepwater Horizon oil plume reveals substrate specialization within a complex community of hydrocarbon-degraders.</title>
        <authorList>
            <person name="Hu P."/>
            <person name="Dubinsky E.A."/>
            <person name="Probst A.J."/>
            <person name="Wang J."/>
            <person name="Sieber C.M.K."/>
            <person name="Tom L.M."/>
            <person name="Gardinali P."/>
            <person name="Banfield J.F."/>
            <person name="Atlas R.M."/>
            <person name="Andersen G.L."/>
        </authorList>
    </citation>
    <scope>NUCLEOTIDE SEQUENCE [LARGE SCALE GENOMIC DNA]</scope>
</reference>
<dbReference type="PROSITE" id="PS51841">
    <property type="entry name" value="LTD"/>
    <property type="match status" value="1"/>
</dbReference>
<evidence type="ECO:0000256" key="2">
    <source>
        <dbReference type="ARBA" id="ARBA00022722"/>
    </source>
</evidence>
<sequence length="673" mass="73738">MKNITLLFLLLSVVGIAQIPPGYYNSANGLTGYQLKSELSIIISTGYNAQSYGSLITLYNTSDNDEYFDNGTQTNTILDMYSENPNGADPYNYVIGVNSNCGNFNSEADCYNREHIYPQGFFSQNEPMRSDAHHVIPTDGWVNGGRSNLPFGEVNPNGASITTYMNGSKKGPSITTGFNGQVFEPLDEFKGDIARMLLYFATRYENNINDAGWDAANASANNPRDGSSDQFYEQWYIDLLLDWHAQDPVSQKEIDRNNDIYVHQNNRNPYVDNPQYVTMIWTSSNNPSGRMFVTLKDTFVDLDMDGFASAGDQITYEYEINNIGTTDLYNVRAVADFGSFTSPGQIPQLNAGINTTDPFGTLAYTLTPADVSSSCSCVINKITVTADFNATGTNGSFSKESDDPDNFANVDGNGDMLPDDDTRTNLNVQMPSGAATELFISEYIEGGGNNKALEIANFTGTAVNLADYSIQLSQNGSGTWNVSETLSGTLQDQEVYVLARGNANAAILAEADLLLGSSSVLNFNGNDAIGLFKAGILLDLVGDPNSNADDIQNETLVRKSNITGPNTTFDKVGEWNIFAQDNSSDLGMHTFDNTASNDDFVFQDISIYPNPSTGAFYIGNLENELEQLDIYDLSGRQLEIALNNNYFYINRTGVFIARLQINGVSKTYKLIVK</sequence>
<dbReference type="GO" id="GO:0016787">
    <property type="term" value="F:hydrolase activity"/>
    <property type="evidence" value="ECO:0007669"/>
    <property type="project" value="UniProtKB-KW"/>
</dbReference>
<comment type="similarity">
    <text evidence="1">Belongs to the EndA/NucM nuclease family.</text>
</comment>
<dbReference type="InterPro" id="IPR044925">
    <property type="entry name" value="His-Me_finger_sf"/>
</dbReference>
<dbReference type="Proteomes" id="UP000196102">
    <property type="component" value="Unassembled WGS sequence"/>
</dbReference>
<evidence type="ECO:0000256" key="1">
    <source>
        <dbReference type="ARBA" id="ARBA00006429"/>
    </source>
</evidence>
<proteinExistence type="inferred from homology"/>
<protein>
    <submittedName>
        <fullName evidence="6">Ribonuclease</fullName>
    </submittedName>
</protein>
<dbReference type="EMBL" id="MAAX01000113">
    <property type="protein sequence ID" value="OUS14913.1"/>
    <property type="molecule type" value="Genomic_DNA"/>
</dbReference>
<dbReference type="NCBIfam" id="TIGR04183">
    <property type="entry name" value="Por_Secre_tail"/>
    <property type="match status" value="1"/>
</dbReference>
<gene>
    <name evidence="6" type="ORF">A9Q93_07360</name>
</gene>
<dbReference type="PANTHER" id="PTHR33607:SF2">
    <property type="entry name" value="ENDONUCLEASE-1"/>
    <property type="match status" value="1"/>
</dbReference>
<evidence type="ECO:0000259" key="5">
    <source>
        <dbReference type="PROSITE" id="PS51841"/>
    </source>
</evidence>
<dbReference type="InterPro" id="IPR007346">
    <property type="entry name" value="Endonuclease-I"/>
</dbReference>
<evidence type="ECO:0000256" key="4">
    <source>
        <dbReference type="ARBA" id="ARBA00022801"/>
    </source>
</evidence>
<dbReference type="InterPro" id="IPR026444">
    <property type="entry name" value="Secre_tail"/>
</dbReference>
<dbReference type="AlphaFoldDB" id="A0A1Z8AX64"/>
<accession>A0A1Z8AX64</accession>
<dbReference type="InterPro" id="IPR001322">
    <property type="entry name" value="Lamin_tail_dom"/>
</dbReference>
<dbReference type="GO" id="GO:0004518">
    <property type="term" value="F:nuclease activity"/>
    <property type="evidence" value="ECO:0007669"/>
    <property type="project" value="UniProtKB-KW"/>
</dbReference>
<dbReference type="SUPFAM" id="SSF54060">
    <property type="entry name" value="His-Me finger endonucleases"/>
    <property type="match status" value="1"/>
</dbReference>
<keyword evidence="4" id="KW-0378">Hydrolase</keyword>
<name>A0A1Z8AX64_9FLAO</name>
<dbReference type="Pfam" id="PF00932">
    <property type="entry name" value="LTD"/>
    <property type="match status" value="1"/>
</dbReference>
<evidence type="ECO:0000313" key="7">
    <source>
        <dbReference type="Proteomes" id="UP000196102"/>
    </source>
</evidence>
<evidence type="ECO:0000256" key="3">
    <source>
        <dbReference type="ARBA" id="ARBA00022729"/>
    </source>
</evidence>
<dbReference type="PANTHER" id="PTHR33607">
    <property type="entry name" value="ENDONUCLEASE-1"/>
    <property type="match status" value="1"/>
</dbReference>
<keyword evidence="3" id="KW-0732">Signal</keyword>
<organism evidence="6 7">
    <name type="scientific">Nonlabens dokdonensis</name>
    <dbReference type="NCBI Taxonomy" id="328515"/>
    <lineage>
        <taxon>Bacteria</taxon>
        <taxon>Pseudomonadati</taxon>
        <taxon>Bacteroidota</taxon>
        <taxon>Flavobacteriia</taxon>
        <taxon>Flavobacteriales</taxon>
        <taxon>Flavobacteriaceae</taxon>
        <taxon>Nonlabens</taxon>
    </lineage>
</organism>
<comment type="caution">
    <text evidence="6">The sequence shown here is derived from an EMBL/GenBank/DDBJ whole genome shotgun (WGS) entry which is preliminary data.</text>
</comment>
<evidence type="ECO:0000313" key="6">
    <source>
        <dbReference type="EMBL" id="OUS14913.1"/>
    </source>
</evidence>
<feature type="domain" description="LTD" evidence="5">
    <location>
        <begin position="431"/>
        <end position="558"/>
    </location>
</feature>